<dbReference type="InterPro" id="IPR051434">
    <property type="entry name" value="DnaJ_C_subfamily_member5"/>
</dbReference>
<dbReference type="PROSITE" id="PS00636">
    <property type="entry name" value="DNAJ_1"/>
    <property type="match status" value="1"/>
</dbReference>
<dbReference type="GO" id="GO:0016020">
    <property type="term" value="C:membrane"/>
    <property type="evidence" value="ECO:0007669"/>
    <property type="project" value="UniProtKB-SubCell"/>
</dbReference>
<proteinExistence type="predicted"/>
<evidence type="ECO:0000256" key="2">
    <source>
        <dbReference type="ARBA" id="ARBA00023136"/>
    </source>
</evidence>
<keyword evidence="6" id="KW-1133">Transmembrane helix</keyword>
<feature type="transmembrane region" description="Helical" evidence="6">
    <location>
        <begin position="333"/>
        <end position="356"/>
    </location>
</feature>
<evidence type="ECO:0000313" key="8">
    <source>
        <dbReference type="EMBL" id="CAG8592687.1"/>
    </source>
</evidence>
<feature type="transmembrane region" description="Helical" evidence="6">
    <location>
        <begin position="94"/>
        <end position="119"/>
    </location>
</feature>
<dbReference type="AlphaFoldDB" id="A0A9N9C6R0"/>
<keyword evidence="6" id="KW-0812">Transmembrane</keyword>
<evidence type="ECO:0000259" key="7">
    <source>
        <dbReference type="PROSITE" id="PS50076"/>
    </source>
</evidence>
<dbReference type="PRINTS" id="PR00625">
    <property type="entry name" value="JDOMAIN"/>
</dbReference>
<dbReference type="Proteomes" id="UP000789706">
    <property type="component" value="Unassembled WGS sequence"/>
</dbReference>
<dbReference type="PANTHER" id="PTHR44027">
    <property type="entry name" value="DNAJ HOMOLOG SUBFAMILY C MEMBER 5 HOMOLOG"/>
    <property type="match status" value="1"/>
</dbReference>
<dbReference type="InterPro" id="IPR001623">
    <property type="entry name" value="DnaJ_domain"/>
</dbReference>
<feature type="transmembrane region" description="Helical" evidence="6">
    <location>
        <begin position="190"/>
        <end position="211"/>
    </location>
</feature>
<feature type="transmembrane region" description="Helical" evidence="6">
    <location>
        <begin position="290"/>
        <end position="312"/>
    </location>
</feature>
<dbReference type="OrthoDB" id="10250354at2759"/>
<dbReference type="Pfam" id="PF00226">
    <property type="entry name" value="DnaJ"/>
    <property type="match status" value="1"/>
</dbReference>
<evidence type="ECO:0000313" key="9">
    <source>
        <dbReference type="Proteomes" id="UP000789706"/>
    </source>
</evidence>
<feature type="transmembrane region" description="Helical" evidence="6">
    <location>
        <begin position="223"/>
        <end position="243"/>
    </location>
</feature>
<organism evidence="8 9">
    <name type="scientific">Diversispora eburnea</name>
    <dbReference type="NCBI Taxonomy" id="1213867"/>
    <lineage>
        <taxon>Eukaryota</taxon>
        <taxon>Fungi</taxon>
        <taxon>Fungi incertae sedis</taxon>
        <taxon>Mucoromycota</taxon>
        <taxon>Glomeromycotina</taxon>
        <taxon>Glomeromycetes</taxon>
        <taxon>Diversisporales</taxon>
        <taxon>Diversisporaceae</taxon>
        <taxon>Diversispora</taxon>
    </lineage>
</organism>
<name>A0A9N9C6R0_9GLOM</name>
<evidence type="ECO:0000256" key="5">
    <source>
        <dbReference type="ARBA" id="ARBA00023288"/>
    </source>
</evidence>
<dbReference type="PROSITE" id="PS50076">
    <property type="entry name" value="DNAJ_2"/>
    <property type="match status" value="1"/>
</dbReference>
<dbReference type="InterPro" id="IPR036869">
    <property type="entry name" value="J_dom_sf"/>
</dbReference>
<feature type="transmembrane region" description="Helical" evidence="6">
    <location>
        <begin position="264"/>
        <end position="284"/>
    </location>
</feature>
<feature type="non-terminal residue" evidence="8">
    <location>
        <position position="440"/>
    </location>
</feature>
<dbReference type="Gene3D" id="1.10.287.110">
    <property type="entry name" value="DnaJ domain"/>
    <property type="match status" value="1"/>
</dbReference>
<dbReference type="InterPro" id="IPR019396">
    <property type="entry name" value="TM_Fragile-X-F-assoc"/>
</dbReference>
<dbReference type="InterPro" id="IPR018253">
    <property type="entry name" value="DnaJ_domain_CS"/>
</dbReference>
<keyword evidence="4" id="KW-0143">Chaperone</keyword>
<reference evidence="8" key="1">
    <citation type="submission" date="2021-06" db="EMBL/GenBank/DDBJ databases">
        <authorList>
            <person name="Kallberg Y."/>
            <person name="Tangrot J."/>
            <person name="Rosling A."/>
        </authorList>
    </citation>
    <scope>NUCLEOTIDE SEQUENCE</scope>
    <source>
        <strain evidence="8">AZ414A</strain>
    </source>
</reference>
<keyword evidence="5" id="KW-0449">Lipoprotein</keyword>
<evidence type="ECO:0000256" key="1">
    <source>
        <dbReference type="ARBA" id="ARBA00004635"/>
    </source>
</evidence>
<evidence type="ECO:0000256" key="4">
    <source>
        <dbReference type="ARBA" id="ARBA00023186"/>
    </source>
</evidence>
<dbReference type="SMART" id="SM00271">
    <property type="entry name" value="DnaJ"/>
    <property type="match status" value="1"/>
</dbReference>
<gene>
    <name evidence="8" type="ORF">DEBURN_LOCUS9137</name>
</gene>
<dbReference type="PANTHER" id="PTHR44027:SF7">
    <property type="entry name" value="DNAJ HOMOLOG SUBFAMILY C MEMBER 5 HOMOLOG"/>
    <property type="match status" value="1"/>
</dbReference>
<dbReference type="SUPFAM" id="SSF46565">
    <property type="entry name" value="Chaperone J-domain"/>
    <property type="match status" value="1"/>
</dbReference>
<sequence>MERDTFTLYYTLGVQKSATEEEIKKAYRRLALRYHPDKNPSATDTDQFKEITHAYEILSDPKKRSVYDKYGEMGVSMLDSVAGVLFDPDIEGPLCMAFFTISFLASLFIIFFAFLSARIDNSISWSYGIVFIPMWIIDSLIFFVLIANAKRDTGEEDVDDEFEGSYEEDPGIREQTREIRRKQRKRITQLRNSLSFVYLFLIVSFEVLIVLRTDNKIEKSTIVFIPYFLLELIYLYPSVIKYINLLSTIRGFDTNTNLPWTTKIKLFIDSFWWFFIRISLAILILLKLEGIINCSWGVIFIPLYISGLRYFLRIVWQWYNLRKSDPLPNRGKVDVIVSGVAFVVIGTLFYTVVGLLASRLDGNTGIKISSILIPVFITLSIFLCCTGCCLPCVLLNWNMDDMDGNAEASLVSANKRITYPTEIVTAGPSGISNTSSSNQT</sequence>
<comment type="caution">
    <text evidence="8">The sequence shown here is derived from an EMBL/GenBank/DDBJ whole genome shotgun (WGS) entry which is preliminary data.</text>
</comment>
<protein>
    <submittedName>
        <fullName evidence="8">9844_t:CDS:1</fullName>
    </submittedName>
</protein>
<keyword evidence="3" id="KW-0564">Palmitate</keyword>
<dbReference type="CDD" id="cd06257">
    <property type="entry name" value="DnaJ"/>
    <property type="match status" value="1"/>
</dbReference>
<dbReference type="EMBL" id="CAJVPK010001605">
    <property type="protein sequence ID" value="CAG8592687.1"/>
    <property type="molecule type" value="Genomic_DNA"/>
</dbReference>
<dbReference type="GO" id="GO:0005737">
    <property type="term" value="C:cytoplasm"/>
    <property type="evidence" value="ECO:0007669"/>
    <property type="project" value="UniProtKB-ARBA"/>
</dbReference>
<dbReference type="Pfam" id="PF10269">
    <property type="entry name" value="Tmemb_185A"/>
    <property type="match status" value="2"/>
</dbReference>
<evidence type="ECO:0000256" key="6">
    <source>
        <dbReference type="SAM" id="Phobius"/>
    </source>
</evidence>
<feature type="domain" description="J" evidence="7">
    <location>
        <begin position="7"/>
        <end position="71"/>
    </location>
</feature>
<feature type="transmembrane region" description="Helical" evidence="6">
    <location>
        <begin position="368"/>
        <end position="395"/>
    </location>
</feature>
<accession>A0A9N9C6R0</accession>
<feature type="transmembrane region" description="Helical" evidence="6">
    <location>
        <begin position="125"/>
        <end position="146"/>
    </location>
</feature>
<keyword evidence="2 6" id="KW-0472">Membrane</keyword>
<evidence type="ECO:0000256" key="3">
    <source>
        <dbReference type="ARBA" id="ARBA00023139"/>
    </source>
</evidence>
<keyword evidence="9" id="KW-1185">Reference proteome</keyword>
<comment type="subcellular location">
    <subcellularLocation>
        <location evidence="1">Membrane</location>
        <topology evidence="1">Lipid-anchor</topology>
    </subcellularLocation>
</comment>